<name>A0AAV5JGX8_9ROSI</name>
<gene>
    <name evidence="2" type="ORF">SLEP1_g21521</name>
</gene>
<comment type="caution">
    <text evidence="2">The sequence shown here is derived from an EMBL/GenBank/DDBJ whole genome shotgun (WGS) entry which is preliminary data.</text>
</comment>
<evidence type="ECO:0000313" key="3">
    <source>
        <dbReference type="Proteomes" id="UP001054252"/>
    </source>
</evidence>
<sequence length="251" mass="28440">MQDELQALDKTRTWDLVDLLAGKPSVDCKWLYKIKTRSDGFVERYKACLVAKGFTQEYGIDYEETFAPIARPTSVRSLIAIAAAKRWNLFQMDVKNAFLNGDLAEEVYMKPPHGVEHPPNNVCRLKQALYGLKEAPRAWFAKFSTTMSEFGFTSSPHDTALFIRKTNHVMVLLLLYVDNMIITRDDILGIHDLKQFLSHKFEMKDLGVLSYFLGLEVTSSNDGYLLSQTKYASDLISKAGLIDNKIASTPL</sequence>
<dbReference type="PANTHER" id="PTHR43383:SF2">
    <property type="entry name" value="AMIDOHYDROLASE 2 FAMILY PROTEIN"/>
    <property type="match status" value="1"/>
</dbReference>
<dbReference type="EMBL" id="BPVZ01000031">
    <property type="protein sequence ID" value="GKV10110.1"/>
    <property type="molecule type" value="Genomic_DNA"/>
</dbReference>
<protein>
    <recommendedName>
        <fullName evidence="1">Reverse transcriptase Ty1/copia-type domain-containing protein</fullName>
    </recommendedName>
</protein>
<dbReference type="Proteomes" id="UP001054252">
    <property type="component" value="Unassembled WGS sequence"/>
</dbReference>
<dbReference type="Pfam" id="PF07727">
    <property type="entry name" value="RVT_2"/>
    <property type="match status" value="1"/>
</dbReference>
<feature type="domain" description="Reverse transcriptase Ty1/copia-type" evidence="1">
    <location>
        <begin position="12"/>
        <end position="250"/>
    </location>
</feature>
<dbReference type="AlphaFoldDB" id="A0AAV5JGX8"/>
<accession>A0AAV5JGX8</accession>
<dbReference type="InterPro" id="IPR043502">
    <property type="entry name" value="DNA/RNA_pol_sf"/>
</dbReference>
<dbReference type="PANTHER" id="PTHR43383">
    <property type="entry name" value="NODULIN 6"/>
    <property type="match status" value="1"/>
</dbReference>
<organism evidence="2 3">
    <name type="scientific">Rubroshorea leprosula</name>
    <dbReference type="NCBI Taxonomy" id="152421"/>
    <lineage>
        <taxon>Eukaryota</taxon>
        <taxon>Viridiplantae</taxon>
        <taxon>Streptophyta</taxon>
        <taxon>Embryophyta</taxon>
        <taxon>Tracheophyta</taxon>
        <taxon>Spermatophyta</taxon>
        <taxon>Magnoliopsida</taxon>
        <taxon>eudicotyledons</taxon>
        <taxon>Gunneridae</taxon>
        <taxon>Pentapetalae</taxon>
        <taxon>rosids</taxon>
        <taxon>malvids</taxon>
        <taxon>Malvales</taxon>
        <taxon>Dipterocarpaceae</taxon>
        <taxon>Rubroshorea</taxon>
    </lineage>
</organism>
<evidence type="ECO:0000313" key="2">
    <source>
        <dbReference type="EMBL" id="GKV10110.1"/>
    </source>
</evidence>
<proteinExistence type="predicted"/>
<reference evidence="2 3" key="1">
    <citation type="journal article" date="2021" name="Commun. Biol.">
        <title>The genome of Shorea leprosula (Dipterocarpaceae) highlights the ecological relevance of drought in aseasonal tropical rainforests.</title>
        <authorList>
            <person name="Ng K.K.S."/>
            <person name="Kobayashi M.J."/>
            <person name="Fawcett J.A."/>
            <person name="Hatakeyama M."/>
            <person name="Paape T."/>
            <person name="Ng C.H."/>
            <person name="Ang C.C."/>
            <person name="Tnah L.H."/>
            <person name="Lee C.T."/>
            <person name="Nishiyama T."/>
            <person name="Sese J."/>
            <person name="O'Brien M.J."/>
            <person name="Copetti D."/>
            <person name="Mohd Noor M.I."/>
            <person name="Ong R.C."/>
            <person name="Putra M."/>
            <person name="Sireger I.Z."/>
            <person name="Indrioko S."/>
            <person name="Kosugi Y."/>
            <person name="Izuno A."/>
            <person name="Isagi Y."/>
            <person name="Lee S.L."/>
            <person name="Shimizu K.K."/>
        </authorList>
    </citation>
    <scope>NUCLEOTIDE SEQUENCE [LARGE SCALE GENOMIC DNA]</scope>
    <source>
        <strain evidence="2">214</strain>
    </source>
</reference>
<dbReference type="SUPFAM" id="SSF56672">
    <property type="entry name" value="DNA/RNA polymerases"/>
    <property type="match status" value="1"/>
</dbReference>
<dbReference type="InterPro" id="IPR013103">
    <property type="entry name" value="RVT_2"/>
</dbReference>
<evidence type="ECO:0000259" key="1">
    <source>
        <dbReference type="Pfam" id="PF07727"/>
    </source>
</evidence>
<keyword evidence="3" id="KW-1185">Reference proteome</keyword>